<proteinExistence type="predicted"/>
<evidence type="ECO:0000313" key="1">
    <source>
        <dbReference type="EMBL" id="AHC55135.1"/>
    </source>
</evidence>
<accession>V9SEI8</accession>
<sequence>MQRPMHGEILCQKEGCQNRAYWELSDAFLCGVHARNKELRVALEKTPEKEKKRLFAQKIADNKRTAKEAARANNGRGSLDLFRMRMMKEVPLRDGWLNVYPNFRHQNRQDGIGCKSLSPMSLGPVEHACPSLPPAQNIENFFQGSKVFSQEVDENGNPTELFYENRERLFADPVPKRHKYHGKNKNKNIPLYFLWTDSNGKEHRLDYIKSRQTYCNFFERLASETKDYRRLCRLQDRGYNLVFCGYDAHGISEATSEAIEKAYIDPSVPFGHERVLFAMLALRDTPEEYPWRKHKTLEF</sequence>
<name>V9SEI8_9VIRU</name>
<keyword evidence="2" id="KW-1185">Reference proteome</keyword>
<dbReference type="Proteomes" id="UP000232615">
    <property type="component" value="Segment"/>
</dbReference>
<organism evidence="1 2">
    <name type="scientific">Tunisvirus fontaine2</name>
    <dbReference type="NCBI Taxonomy" id="1421067"/>
    <lineage>
        <taxon>Viruses</taxon>
        <taxon>Varidnaviria</taxon>
        <taxon>Bamfordvirae</taxon>
        <taxon>Nucleocytoviricota</taxon>
        <taxon>Megaviricetes</taxon>
        <taxon>Pimascovirales</taxon>
        <taxon>Pimascovirales incertae sedis</taxon>
        <taxon>Marseilleviridae</taxon>
        <taxon>Losannavirus</taxon>
        <taxon>Losannavirus tunisense</taxon>
    </lineage>
</organism>
<dbReference type="EMBL" id="KF483846">
    <property type="protein sequence ID" value="AHC55135.1"/>
    <property type="molecule type" value="Genomic_DNA"/>
</dbReference>
<protein>
    <submittedName>
        <fullName evidence="1">Uncharacterized protein</fullName>
    </submittedName>
</protein>
<gene>
    <name evidence="1" type="ORF">TNS_ORF417</name>
</gene>
<evidence type="ECO:0000313" key="2">
    <source>
        <dbReference type="Proteomes" id="UP000232615"/>
    </source>
</evidence>
<reference evidence="1 2" key="1">
    <citation type="journal article" date="2014" name="Arch. Virol.">
        <title>Complete genome sequence of Tunisvirus, a new member of the proposed family Marseilleviridae.</title>
        <authorList>
            <person name="Aherfi S."/>
            <person name="Boughalmi M."/>
            <person name="Pagnier I."/>
            <person name="Fournous G."/>
            <person name="La Scola B."/>
            <person name="Raoult D."/>
            <person name="Colson P."/>
        </authorList>
    </citation>
    <scope>NUCLEOTIDE SEQUENCE [LARGE SCALE GENOMIC DNA]</scope>
    <source>
        <strain evidence="1 2">U484</strain>
    </source>
</reference>